<evidence type="ECO:0000313" key="2">
    <source>
        <dbReference type="Proteomes" id="UP000092445"/>
    </source>
</evidence>
<keyword evidence="2" id="KW-1185">Reference proteome</keyword>
<organism evidence="1 2">
    <name type="scientific">Glossina pallidipes</name>
    <name type="common">Tsetse fly</name>
    <dbReference type="NCBI Taxonomy" id="7398"/>
    <lineage>
        <taxon>Eukaryota</taxon>
        <taxon>Metazoa</taxon>
        <taxon>Ecdysozoa</taxon>
        <taxon>Arthropoda</taxon>
        <taxon>Hexapoda</taxon>
        <taxon>Insecta</taxon>
        <taxon>Pterygota</taxon>
        <taxon>Neoptera</taxon>
        <taxon>Endopterygota</taxon>
        <taxon>Diptera</taxon>
        <taxon>Brachycera</taxon>
        <taxon>Muscomorpha</taxon>
        <taxon>Hippoboscoidea</taxon>
        <taxon>Glossinidae</taxon>
        <taxon>Glossina</taxon>
    </lineage>
</organism>
<name>A0A1A9Z5W5_GLOPL</name>
<sequence>MSLQSALPDRLCTALNQKDKVSNRESAVNVNLSIFLSILLLQGLKALYRRPNGLNMICSVYDNSSDWLLRISLHCLRIALVGMRDEYDFKDGLKRYILISIDLFVWLCVKTV</sequence>
<reference evidence="2" key="1">
    <citation type="submission" date="2014-03" db="EMBL/GenBank/DDBJ databases">
        <authorList>
            <person name="Aksoy S."/>
            <person name="Warren W."/>
            <person name="Wilson R.K."/>
        </authorList>
    </citation>
    <scope>NUCLEOTIDE SEQUENCE [LARGE SCALE GENOMIC DNA]</scope>
    <source>
        <strain evidence="2">IAEA</strain>
    </source>
</reference>
<dbReference type="AlphaFoldDB" id="A0A1A9Z5W5"/>
<protein>
    <submittedName>
        <fullName evidence="1">Uncharacterized protein</fullName>
    </submittedName>
</protein>
<reference evidence="1" key="2">
    <citation type="submission" date="2020-05" db="UniProtKB">
        <authorList>
            <consortium name="EnsemblMetazoa"/>
        </authorList>
    </citation>
    <scope>IDENTIFICATION</scope>
    <source>
        <strain evidence="1">IAEA</strain>
    </source>
</reference>
<accession>A0A1A9Z5W5</accession>
<dbReference type="Proteomes" id="UP000092445">
    <property type="component" value="Unassembled WGS sequence"/>
</dbReference>
<evidence type="ECO:0000313" key="1">
    <source>
        <dbReference type="EnsemblMetazoa" id="GPAI004814-PA"/>
    </source>
</evidence>
<proteinExistence type="predicted"/>
<dbReference type="VEuPathDB" id="VectorBase:GPAI004814"/>
<dbReference type="EnsemblMetazoa" id="GPAI004814-RA">
    <property type="protein sequence ID" value="GPAI004814-PA"/>
    <property type="gene ID" value="GPAI004814"/>
</dbReference>